<accession>A0AAJ2KVP9</accession>
<comment type="caution">
    <text evidence="2">The sequence shown here is derived from an EMBL/GenBank/DDBJ whole genome shotgun (WGS) entry which is preliminary data.</text>
</comment>
<feature type="transmembrane region" description="Helical" evidence="1">
    <location>
        <begin position="88"/>
        <end position="109"/>
    </location>
</feature>
<protein>
    <submittedName>
        <fullName evidence="2">YndM family protein</fullName>
    </submittedName>
</protein>
<proteinExistence type="predicted"/>
<evidence type="ECO:0000313" key="2">
    <source>
        <dbReference type="EMBL" id="MDV2884738.1"/>
    </source>
</evidence>
<dbReference type="Pfam" id="PF10710">
    <property type="entry name" value="DUF2512"/>
    <property type="match status" value="1"/>
</dbReference>
<reference evidence="2" key="1">
    <citation type="submission" date="2023-10" db="EMBL/GenBank/DDBJ databases">
        <title>Screening of Alkalihalophilus pseudofirmusBZ-TG-HK211 and Its Alleviation of Salt Stress on Rapeseed Growth.</title>
        <authorList>
            <person name="Zhao B."/>
            <person name="Guo T."/>
        </authorList>
    </citation>
    <scope>NUCLEOTIDE SEQUENCE</scope>
    <source>
        <strain evidence="2">BZ-TG-HK211</strain>
    </source>
</reference>
<keyword evidence="1" id="KW-0812">Transmembrane</keyword>
<dbReference type="InterPro" id="IPR019649">
    <property type="entry name" value="DUF2512"/>
</dbReference>
<feature type="transmembrane region" description="Helical" evidence="1">
    <location>
        <begin position="32"/>
        <end position="53"/>
    </location>
</feature>
<dbReference type="Proteomes" id="UP001285636">
    <property type="component" value="Unassembled WGS sequence"/>
</dbReference>
<dbReference type="EMBL" id="JAWJAY010000001">
    <property type="protein sequence ID" value="MDV2884738.1"/>
    <property type="molecule type" value="Genomic_DNA"/>
</dbReference>
<feature type="transmembrane region" description="Helical" evidence="1">
    <location>
        <begin position="7"/>
        <end position="26"/>
    </location>
</feature>
<gene>
    <name evidence="2" type="ORF">RYX45_06085</name>
</gene>
<keyword evidence="1" id="KW-1133">Transmembrane helix</keyword>
<evidence type="ECO:0000256" key="1">
    <source>
        <dbReference type="SAM" id="Phobius"/>
    </source>
</evidence>
<keyword evidence="1" id="KW-0472">Membrane</keyword>
<dbReference type="RefSeq" id="WP_323466192.1">
    <property type="nucleotide sequence ID" value="NZ_CP144224.1"/>
</dbReference>
<organism evidence="2 3">
    <name type="scientific">Alkalihalophilus pseudofirmus</name>
    <name type="common">Bacillus pseudofirmus</name>
    <dbReference type="NCBI Taxonomy" id="79885"/>
    <lineage>
        <taxon>Bacteria</taxon>
        <taxon>Bacillati</taxon>
        <taxon>Bacillota</taxon>
        <taxon>Bacilli</taxon>
        <taxon>Bacillales</taxon>
        <taxon>Bacillaceae</taxon>
        <taxon>Alkalihalophilus</taxon>
    </lineage>
</organism>
<sequence>MEHVKALLIKGAATLILLYLVLGLGLGMAFEYVLFITLVLGIGSYIAGDLIILPKTNNKIATGSDVGLAFIIVWLLGIPFGYSIGTMAITALIAAPVIGAFEFFFHTYIANKELGRYGSGNRKWKTEIE</sequence>
<evidence type="ECO:0000313" key="3">
    <source>
        <dbReference type="Proteomes" id="UP001285636"/>
    </source>
</evidence>
<feature type="transmembrane region" description="Helical" evidence="1">
    <location>
        <begin position="65"/>
        <end position="82"/>
    </location>
</feature>
<dbReference type="AlphaFoldDB" id="A0AAJ2KVP9"/>
<name>A0AAJ2KVP9_ALKPS</name>